<dbReference type="CDD" id="cd19953">
    <property type="entry name" value="PDS5"/>
    <property type="match status" value="1"/>
</dbReference>
<dbReference type="Pfam" id="PF20168">
    <property type="entry name" value="PDS5"/>
    <property type="match status" value="1"/>
</dbReference>
<evidence type="ECO:0000256" key="6">
    <source>
        <dbReference type="SAM" id="MobiDB-lite"/>
    </source>
</evidence>
<dbReference type="PANTHER" id="PTHR12663:SF0">
    <property type="entry name" value="PRECOCIOUS DISSOCIATION OF SISTERS 5, ISOFORM A"/>
    <property type="match status" value="1"/>
</dbReference>
<dbReference type="GO" id="GO:0051301">
    <property type="term" value="P:cell division"/>
    <property type="evidence" value="ECO:0007669"/>
    <property type="project" value="UniProtKB-KW"/>
</dbReference>
<reference evidence="7 8" key="1">
    <citation type="journal article" date="2004" name="Science">
        <title>The Ashbya gossypii genome as a tool for mapping the ancient Saccharomyces cerevisiae genome.</title>
        <authorList>
            <person name="Dietrich F.S."/>
            <person name="Voegeli S."/>
            <person name="Brachat S."/>
            <person name="Lerch A."/>
            <person name="Gates K."/>
            <person name="Steiner S."/>
            <person name="Mohr C."/>
            <person name="Pohlmann R."/>
            <person name="Luedi P."/>
            <person name="Choi S."/>
            <person name="Wing R.A."/>
            <person name="Flavier A."/>
            <person name="Gaffney T.D."/>
            <person name="Philippsen P."/>
        </authorList>
    </citation>
    <scope>NUCLEOTIDE SEQUENCE [LARGE SCALE GENOMIC DNA]</scope>
    <source>
        <strain evidence="8">ATCC 10895 / CBS 109.51 / FGSC 9923 / NRRL Y-1056</strain>
    </source>
</reference>
<dbReference type="eggNOG" id="KOG1525">
    <property type="taxonomic scope" value="Eukaryota"/>
</dbReference>
<feature type="region of interest" description="Disordered" evidence="6">
    <location>
        <begin position="1181"/>
        <end position="1268"/>
    </location>
</feature>
<dbReference type="EMBL" id="AE016820">
    <property type="protein sequence ID" value="AAS54414.1"/>
    <property type="molecule type" value="Genomic_DNA"/>
</dbReference>
<dbReference type="PANTHER" id="PTHR12663">
    <property type="entry name" value="ANDROGEN INDUCED INHIBITOR OF PROLIFERATION AS3 / PDS5-RELATED"/>
    <property type="match status" value="1"/>
</dbReference>
<dbReference type="Gene3D" id="1.25.10.10">
    <property type="entry name" value="Leucine-rich Repeat Variant"/>
    <property type="match status" value="1"/>
</dbReference>
<evidence type="ECO:0000313" key="7">
    <source>
        <dbReference type="EMBL" id="AAS54414.1"/>
    </source>
</evidence>
<keyword evidence="2" id="KW-0132">Cell division</keyword>
<accession>Q750N2</accession>
<dbReference type="STRING" id="284811.Q750N2"/>
<evidence type="ECO:0000256" key="1">
    <source>
        <dbReference type="ARBA" id="ARBA00004123"/>
    </source>
</evidence>
<dbReference type="InterPro" id="IPR016024">
    <property type="entry name" value="ARM-type_fold"/>
</dbReference>
<dbReference type="OrthoDB" id="200660at2759"/>
<keyword evidence="5" id="KW-0131">Cell cycle</keyword>
<dbReference type="InParanoid" id="Q750N2"/>
<evidence type="ECO:0000256" key="2">
    <source>
        <dbReference type="ARBA" id="ARBA00022618"/>
    </source>
</evidence>
<dbReference type="FunFam" id="1.25.10.10:FF:000659">
    <property type="entry name" value="PDS5p Cohesion maintenance factor"/>
    <property type="match status" value="1"/>
</dbReference>
<evidence type="ECO:0000256" key="4">
    <source>
        <dbReference type="ARBA" id="ARBA00023242"/>
    </source>
</evidence>
<reference evidence="8" key="2">
    <citation type="journal article" date="2013" name="G3 (Bethesda)">
        <title>Genomes of Ashbya fungi isolated from insects reveal four mating-type loci, numerous translocations, lack of transposons, and distinct gene duplications.</title>
        <authorList>
            <person name="Dietrich F.S."/>
            <person name="Voegeli S."/>
            <person name="Kuo S."/>
            <person name="Philippsen P."/>
        </authorList>
    </citation>
    <scope>GENOME REANNOTATION</scope>
    <source>
        <strain evidence="8">ATCC 10895 / CBS 109.51 / FGSC 9923 / NRRL Y-1056</strain>
    </source>
</reference>
<organism evidence="7 8">
    <name type="scientific">Eremothecium gossypii (strain ATCC 10895 / CBS 109.51 / FGSC 9923 / NRRL Y-1056)</name>
    <name type="common">Yeast</name>
    <name type="synonym">Ashbya gossypii</name>
    <dbReference type="NCBI Taxonomy" id="284811"/>
    <lineage>
        <taxon>Eukaryota</taxon>
        <taxon>Fungi</taxon>
        <taxon>Dikarya</taxon>
        <taxon>Ascomycota</taxon>
        <taxon>Saccharomycotina</taxon>
        <taxon>Saccharomycetes</taxon>
        <taxon>Saccharomycetales</taxon>
        <taxon>Saccharomycetaceae</taxon>
        <taxon>Eremothecium</taxon>
    </lineage>
</organism>
<sequence>MSKGQSTLKFNKNLVPSVQDAISSADLVTRLAQLHEELSMLEQGQVKLKSLEKCRADLINKKLVRSKDTGVQAFTACCLSDVLRLYAPDAPYNEDELAEIFGLFIGQFRLLADPENGYYVQQTYLVTRLLEFRSIVLITDLSGSAKLIEEMFEVFYDKERNTFEPKLTKIIGSLLGETISECDTVSMSVLRKIFNKFLTHDFGPLRSLQASARDPAFDFSLTICQSYSNRLGRQFTKFYSEILYGITNPGSAGSGETAGLQSTLDSEFKTLLKLHKLTANIWEHVPELLGSVVGFVHQELCSDNVPLRIGATRLVGDLLAAPSAANFVTMHTDTYNAWMSKIADIDATVRREWVKAIPKILDNRSDLATDICKGLNKTLMDTDDVVRLCSLEALKELTVPTIWENLRDPTLYTELLQLTREKNKDIRETCINVVTNLYSESLQTIPRTQVNTEVWEVVDKVPCVLFNLYYINDTNINFQVDNVIFERLFPLQPDDSVRVQRLLHLLKSFDQKAFSSFYAFNKRQLQMSTVLTKFIEFCDIINSGEAENEIRLKLNKTIEWLVFSLPTQIDCKAILEKFTELNDRRIQHLIKVSIARDVKYSTMKNSITELFSRLKDEELFRKKGVKIGSSFTRDAFQAVIKVLIYRSAPLIYNTSTIPLLLGTAGDSKELEIKKQLVEHISIVNPSVFKDQMESLKEIVKRLDDPSSSPEEAMTTYEALKTMYKISKSLPDSFDASDEFFLTRLKDFAVDGSATEAKYAVKLIALTPGKTEILKSIKTQILPLDISRSKNFESHVCVLAQIFKIEPRILEDDSTEIVGYLIRNVLLANQRVGDLKKDNTIWVSDMQLEHEEYLPLAAKLYSLKLFTNKLRSIADDVNHDEIAQALTEKTMKLFFYLLASGGELVSEDNEENYPTPNAYQTKLRCSAGLQVLKTARIPNFNRFILPPDVMKLVNLVEDECLEVRKTFLDRLRTYIGNEHISIKFLPLVFFMAYEPDSELKQSIKTWINFTFNKPAFQKGTFFERALPRLVHCIAHHPDVTDGLNDKDETYLNSVATAIDYLIFYFDAVATQQNICLLYYLAGRIKQYKDNIEDESAAESPHGRNNASHIYVIAELAQLIMSELKNQRGWNLPVYPGKLNLPSDLYQPFPNMEEAQRNAFMSYISDQHVETLTVNIRAKVSRLSNRANSHRQGQRKRIQEAQRPSSASSKTKKKRKVVDEGSEDEDTPSSAGDYRPKSRSLNAGPVRKSSRQRKNINYHEENDDESENEG</sequence>
<dbReference type="Proteomes" id="UP000000591">
    <property type="component" value="Chromosome VII"/>
</dbReference>
<feature type="compositionally biased region" description="Acidic residues" evidence="6">
    <location>
        <begin position="1259"/>
        <end position="1268"/>
    </location>
</feature>
<evidence type="ECO:0000256" key="3">
    <source>
        <dbReference type="ARBA" id="ARBA00022776"/>
    </source>
</evidence>
<proteinExistence type="predicted"/>
<evidence type="ECO:0000256" key="5">
    <source>
        <dbReference type="ARBA" id="ARBA00023306"/>
    </source>
</evidence>
<dbReference type="GO" id="GO:0140670">
    <property type="term" value="F:cohesin unloader activity"/>
    <property type="evidence" value="ECO:0000318"/>
    <property type="project" value="GO_Central"/>
</dbReference>
<dbReference type="InterPro" id="IPR039776">
    <property type="entry name" value="Pds5"/>
</dbReference>
<evidence type="ECO:0000313" key="8">
    <source>
        <dbReference type="Proteomes" id="UP000000591"/>
    </source>
</evidence>
<dbReference type="GO" id="GO:0005634">
    <property type="term" value="C:nucleus"/>
    <property type="evidence" value="ECO:0000318"/>
    <property type="project" value="GO_Central"/>
</dbReference>
<dbReference type="AlphaFoldDB" id="Q750N2"/>
<name>Q750N2_EREGS</name>
<gene>
    <name evidence="7" type="ORF">AGOS_AGL076W</name>
</gene>
<keyword evidence="8" id="KW-1185">Reference proteome</keyword>
<dbReference type="GO" id="GO:0000785">
    <property type="term" value="C:chromatin"/>
    <property type="evidence" value="ECO:0000318"/>
    <property type="project" value="GO_Central"/>
</dbReference>
<dbReference type="RefSeq" id="NP_986590.1">
    <property type="nucleotide sequence ID" value="NM_211652.1"/>
</dbReference>
<keyword evidence="3" id="KW-0498">Mitosis</keyword>
<dbReference type="InterPro" id="IPR011989">
    <property type="entry name" value="ARM-like"/>
</dbReference>
<dbReference type="SUPFAM" id="SSF48371">
    <property type="entry name" value="ARM repeat"/>
    <property type="match status" value="1"/>
</dbReference>
<dbReference type="FunCoup" id="Q750N2">
    <property type="interactions" value="953"/>
</dbReference>
<comment type="subcellular location">
    <subcellularLocation>
        <location evidence="1">Nucleus</location>
    </subcellularLocation>
</comment>
<keyword evidence="4" id="KW-0539">Nucleus</keyword>
<protein>
    <submittedName>
        <fullName evidence="7">AGL076Wp</fullName>
    </submittedName>
</protein>
<dbReference type="GeneID" id="4622889"/>
<dbReference type="OMA" id="YPPAYNM"/>
<dbReference type="KEGG" id="ago:AGOS_AGL076W"/>
<dbReference type="HOGENOM" id="CLU_002562_1_0_1"/>
<dbReference type="GO" id="GO:0007064">
    <property type="term" value="P:mitotic sister chromatid cohesion"/>
    <property type="evidence" value="ECO:0000318"/>
    <property type="project" value="GO_Central"/>
</dbReference>